<evidence type="ECO:0000313" key="3">
    <source>
        <dbReference type="Proteomes" id="UP000289738"/>
    </source>
</evidence>
<dbReference type="AlphaFoldDB" id="A0A444Y043"/>
<evidence type="ECO:0000313" key="2">
    <source>
        <dbReference type="EMBL" id="RYQ95293.1"/>
    </source>
</evidence>
<reference evidence="2 3" key="1">
    <citation type="submission" date="2019-01" db="EMBL/GenBank/DDBJ databases">
        <title>Sequencing of cultivated peanut Arachis hypogaea provides insights into genome evolution and oil improvement.</title>
        <authorList>
            <person name="Chen X."/>
        </authorList>
    </citation>
    <scope>NUCLEOTIDE SEQUENCE [LARGE SCALE GENOMIC DNA]</scope>
    <source>
        <strain evidence="3">cv. Fuhuasheng</strain>
        <tissue evidence="2">Leaves</tissue>
    </source>
</reference>
<protein>
    <submittedName>
        <fullName evidence="2">Uncharacterized protein</fullName>
    </submittedName>
</protein>
<keyword evidence="1" id="KW-0175">Coiled coil</keyword>
<dbReference type="Proteomes" id="UP000289738">
    <property type="component" value="Chromosome B08"/>
</dbReference>
<dbReference type="STRING" id="3818.A0A444Y043"/>
<accession>A0A444Y043</accession>
<name>A0A444Y043_ARAHY</name>
<keyword evidence="3" id="KW-1185">Reference proteome</keyword>
<organism evidence="2 3">
    <name type="scientific">Arachis hypogaea</name>
    <name type="common">Peanut</name>
    <dbReference type="NCBI Taxonomy" id="3818"/>
    <lineage>
        <taxon>Eukaryota</taxon>
        <taxon>Viridiplantae</taxon>
        <taxon>Streptophyta</taxon>
        <taxon>Embryophyta</taxon>
        <taxon>Tracheophyta</taxon>
        <taxon>Spermatophyta</taxon>
        <taxon>Magnoliopsida</taxon>
        <taxon>eudicotyledons</taxon>
        <taxon>Gunneridae</taxon>
        <taxon>Pentapetalae</taxon>
        <taxon>rosids</taxon>
        <taxon>fabids</taxon>
        <taxon>Fabales</taxon>
        <taxon>Fabaceae</taxon>
        <taxon>Papilionoideae</taxon>
        <taxon>50 kb inversion clade</taxon>
        <taxon>dalbergioids sensu lato</taxon>
        <taxon>Dalbergieae</taxon>
        <taxon>Pterocarpus clade</taxon>
        <taxon>Arachis</taxon>
    </lineage>
</organism>
<proteinExistence type="predicted"/>
<comment type="caution">
    <text evidence="2">The sequence shown here is derived from an EMBL/GenBank/DDBJ whole genome shotgun (WGS) entry which is preliminary data.</text>
</comment>
<dbReference type="EMBL" id="SDMP01000018">
    <property type="protein sequence ID" value="RYQ95293.1"/>
    <property type="molecule type" value="Genomic_DNA"/>
</dbReference>
<evidence type="ECO:0000256" key="1">
    <source>
        <dbReference type="SAM" id="Coils"/>
    </source>
</evidence>
<feature type="coiled-coil region" evidence="1">
    <location>
        <begin position="16"/>
        <end position="43"/>
    </location>
</feature>
<gene>
    <name evidence="2" type="ORF">Ahy_B08g090404</name>
</gene>
<sequence length="130" mass="14946">MDAKTLGSEDYSHQKEEKHADLIKSLKSSMDNLNKELEKMKKENSTPSEDGYSIELTFPNLQRELANQEWENIFPVFKEISVIGNALERVLALEIELAEALQAKKKSSMQFQRIVVILKLIQQSQRLVPD</sequence>